<dbReference type="KEGG" id="mama:GII36_01515"/>
<dbReference type="InterPro" id="IPR002661">
    <property type="entry name" value="Ribosome_recyc_fac"/>
</dbReference>
<dbReference type="FunFam" id="1.10.132.20:FF:000001">
    <property type="entry name" value="Ribosome-recycling factor"/>
    <property type="match status" value="1"/>
</dbReference>
<name>A0A857ML61_9BACT</name>
<evidence type="ECO:0000256" key="2">
    <source>
        <dbReference type="ARBA" id="ARBA00005912"/>
    </source>
</evidence>
<evidence type="ECO:0000256" key="4">
    <source>
        <dbReference type="ARBA" id="ARBA00022917"/>
    </source>
</evidence>
<dbReference type="Gene3D" id="1.10.132.20">
    <property type="entry name" value="Ribosome-recycling factor"/>
    <property type="match status" value="1"/>
</dbReference>
<keyword evidence="3 5" id="KW-0963">Cytoplasm</keyword>
<dbReference type="PANTHER" id="PTHR20982">
    <property type="entry name" value="RIBOSOME RECYCLING FACTOR"/>
    <property type="match status" value="1"/>
</dbReference>
<dbReference type="RefSeq" id="WP_260763902.1">
    <property type="nucleotide sequence ID" value="NZ_CP045921.1"/>
</dbReference>
<comment type="subcellular location">
    <subcellularLocation>
        <location evidence="1 5">Cytoplasm</location>
    </subcellularLocation>
</comment>
<dbReference type="CDD" id="cd00520">
    <property type="entry name" value="RRF"/>
    <property type="match status" value="1"/>
</dbReference>
<dbReference type="Gene3D" id="3.30.1360.40">
    <property type="match status" value="1"/>
</dbReference>
<dbReference type="AlphaFoldDB" id="A0A857ML61"/>
<dbReference type="GO" id="GO:0043023">
    <property type="term" value="F:ribosomal large subunit binding"/>
    <property type="evidence" value="ECO:0007669"/>
    <property type="project" value="TreeGrafter"/>
</dbReference>
<accession>A0A857ML61</accession>
<dbReference type="GO" id="GO:0005737">
    <property type="term" value="C:cytoplasm"/>
    <property type="evidence" value="ECO:0007669"/>
    <property type="project" value="UniProtKB-SubCell"/>
</dbReference>
<feature type="domain" description="Ribosome recycling factor" evidence="6">
    <location>
        <begin position="18"/>
        <end position="182"/>
    </location>
</feature>
<evidence type="ECO:0000256" key="1">
    <source>
        <dbReference type="ARBA" id="ARBA00004496"/>
    </source>
</evidence>
<dbReference type="Pfam" id="PF01765">
    <property type="entry name" value="RRF"/>
    <property type="match status" value="1"/>
</dbReference>
<evidence type="ECO:0000259" key="6">
    <source>
        <dbReference type="Pfam" id="PF01765"/>
    </source>
</evidence>
<keyword evidence="8" id="KW-1185">Reference proteome</keyword>
<dbReference type="NCBIfam" id="TIGR00496">
    <property type="entry name" value="frr"/>
    <property type="match status" value="1"/>
</dbReference>
<dbReference type="HAMAP" id="MF_00040">
    <property type="entry name" value="RRF"/>
    <property type="match status" value="1"/>
</dbReference>
<dbReference type="PANTHER" id="PTHR20982:SF3">
    <property type="entry name" value="MITOCHONDRIAL RIBOSOME RECYCLING FACTOR PSEUDO 1"/>
    <property type="match status" value="1"/>
</dbReference>
<comment type="similarity">
    <text evidence="2 5">Belongs to the RRF family.</text>
</comment>
<comment type="function">
    <text evidence="5">Responsible for the release of ribosomes from messenger RNA at the termination of protein biosynthesis. May increase the efficiency of translation by recycling ribosomes from one round of translation to another.</text>
</comment>
<dbReference type="GO" id="GO:0006415">
    <property type="term" value="P:translational termination"/>
    <property type="evidence" value="ECO:0007669"/>
    <property type="project" value="UniProtKB-UniRule"/>
</dbReference>
<evidence type="ECO:0000313" key="7">
    <source>
        <dbReference type="EMBL" id="QHN42525.1"/>
    </source>
</evidence>
<sequence>MFDTTPYELKMNGALEHFEEELKKVRTGRAHPSMLDSVLVEAYGTRIPLNQAANVTAPEPQQLLVTPFDPGNITAITTAIRDDQSLGFNPSDDGRVVRVPVPALTEERRKALVKQTSEKVEDARIALRNIRQDALKDAKAKKQAKELSEDDEKRVAQEIDKLMADTQVKLDELFKAKEKDILTI</sequence>
<organism evidence="7 8">
    <name type="scientific">Candidatus Mycosynbacter amalyticus</name>
    <dbReference type="NCBI Taxonomy" id="2665156"/>
    <lineage>
        <taxon>Bacteria</taxon>
        <taxon>Candidatus Saccharimonadota</taxon>
        <taxon>Candidatus Saccharimonadota incertae sedis</taxon>
        <taxon>Candidatus Mycosynbacter</taxon>
    </lineage>
</organism>
<evidence type="ECO:0000256" key="5">
    <source>
        <dbReference type="HAMAP-Rule" id="MF_00040"/>
    </source>
</evidence>
<dbReference type="Proteomes" id="UP001059824">
    <property type="component" value="Chromosome"/>
</dbReference>
<evidence type="ECO:0000256" key="3">
    <source>
        <dbReference type="ARBA" id="ARBA00022490"/>
    </source>
</evidence>
<dbReference type="InterPro" id="IPR036191">
    <property type="entry name" value="RRF_sf"/>
</dbReference>
<keyword evidence="4 5" id="KW-0648">Protein biosynthesis</keyword>
<gene>
    <name evidence="5" type="primary">frr</name>
    <name evidence="7" type="ORF">GII36_01515</name>
</gene>
<dbReference type="InterPro" id="IPR023584">
    <property type="entry name" value="Ribosome_recyc_fac_dom"/>
</dbReference>
<dbReference type="EMBL" id="CP045921">
    <property type="protein sequence ID" value="QHN42525.1"/>
    <property type="molecule type" value="Genomic_DNA"/>
</dbReference>
<evidence type="ECO:0000313" key="8">
    <source>
        <dbReference type="Proteomes" id="UP001059824"/>
    </source>
</evidence>
<protein>
    <recommendedName>
        <fullName evidence="5">Ribosome-recycling factor</fullName>
        <shortName evidence="5">RRF</shortName>
    </recommendedName>
    <alternativeName>
        <fullName evidence="5">Ribosome-releasing factor</fullName>
    </alternativeName>
</protein>
<proteinExistence type="inferred from homology"/>
<dbReference type="SUPFAM" id="SSF55194">
    <property type="entry name" value="Ribosome recycling factor, RRF"/>
    <property type="match status" value="1"/>
</dbReference>
<dbReference type="FunFam" id="3.30.1360.40:FF:000001">
    <property type="entry name" value="Ribosome-recycling factor"/>
    <property type="match status" value="1"/>
</dbReference>
<reference evidence="7" key="1">
    <citation type="journal article" date="2021" name="Nat. Microbiol.">
        <title>Cocultivation of an ultrasmall environmental parasitic bacterium with lytic ability against bacteria associated with wastewater foams.</title>
        <authorList>
            <person name="Batinovic S."/>
            <person name="Rose J.J.A."/>
            <person name="Ratcliffe J."/>
            <person name="Seviour R.J."/>
            <person name="Petrovski S."/>
        </authorList>
    </citation>
    <scope>NUCLEOTIDE SEQUENCE</scope>
    <source>
        <strain evidence="7">JR1</strain>
    </source>
</reference>